<dbReference type="EMBL" id="BGPR01021754">
    <property type="protein sequence ID" value="GBN87317.1"/>
    <property type="molecule type" value="Genomic_DNA"/>
</dbReference>
<protein>
    <submittedName>
        <fullName evidence="1">Uncharacterized protein</fullName>
    </submittedName>
</protein>
<reference evidence="1 2" key="1">
    <citation type="journal article" date="2019" name="Sci. Rep.">
        <title>Orb-weaving spider Araneus ventricosus genome elucidates the spidroin gene catalogue.</title>
        <authorList>
            <person name="Kono N."/>
            <person name="Nakamura H."/>
            <person name="Ohtoshi R."/>
            <person name="Moran D.A.P."/>
            <person name="Shinohara A."/>
            <person name="Yoshida Y."/>
            <person name="Fujiwara M."/>
            <person name="Mori M."/>
            <person name="Tomita M."/>
            <person name="Arakawa K."/>
        </authorList>
    </citation>
    <scope>NUCLEOTIDE SEQUENCE [LARGE SCALE GENOMIC DNA]</scope>
</reference>
<comment type="caution">
    <text evidence="1">The sequence shown here is derived from an EMBL/GenBank/DDBJ whole genome shotgun (WGS) entry which is preliminary data.</text>
</comment>
<evidence type="ECO:0000313" key="1">
    <source>
        <dbReference type="EMBL" id="GBN87317.1"/>
    </source>
</evidence>
<dbReference type="AlphaFoldDB" id="A0A4Y2SGR2"/>
<accession>A0A4Y2SGR2</accession>
<dbReference type="Proteomes" id="UP000499080">
    <property type="component" value="Unassembled WGS sequence"/>
</dbReference>
<keyword evidence="2" id="KW-1185">Reference proteome</keyword>
<sequence length="102" mass="12174">MFGRERRSLRCWSIGAESHIPSEEITHDYPKEVSVIHHRRPRYHTTNSPAVNFWDFTSLPKGGTRSRLRSSGKTEKVRILPRRRVYPRRFRSQRHLSRTICC</sequence>
<name>A0A4Y2SGR2_ARAVE</name>
<proteinExistence type="predicted"/>
<gene>
    <name evidence="1" type="ORF">AVEN_60823_1</name>
</gene>
<evidence type="ECO:0000313" key="2">
    <source>
        <dbReference type="Proteomes" id="UP000499080"/>
    </source>
</evidence>
<organism evidence="1 2">
    <name type="scientific">Araneus ventricosus</name>
    <name type="common">Orbweaver spider</name>
    <name type="synonym">Epeira ventricosa</name>
    <dbReference type="NCBI Taxonomy" id="182803"/>
    <lineage>
        <taxon>Eukaryota</taxon>
        <taxon>Metazoa</taxon>
        <taxon>Ecdysozoa</taxon>
        <taxon>Arthropoda</taxon>
        <taxon>Chelicerata</taxon>
        <taxon>Arachnida</taxon>
        <taxon>Araneae</taxon>
        <taxon>Araneomorphae</taxon>
        <taxon>Entelegynae</taxon>
        <taxon>Araneoidea</taxon>
        <taxon>Araneidae</taxon>
        <taxon>Araneus</taxon>
    </lineage>
</organism>